<name>A0A915I2D0_ROMCU</name>
<keyword evidence="6" id="KW-1185">Reference proteome</keyword>
<evidence type="ECO:0000256" key="4">
    <source>
        <dbReference type="SAM" id="MobiDB-lite"/>
    </source>
</evidence>
<sequence>MAMFNNALTNRLIELHDERAQILDAKTKTGAMNRIKSAAWKEVTKTLNQEGGGPFTMGQVKKRWANIKEISKTRRLRKIAGDLLETLDVKPKFKRPKSEQNSELEDEQLDDQDADDDDENSLLRNGLRETPTPTHTVDDSPIDLANNQLHQSYEGQFVNLESSRPILGMASAPFDQHLASATAVLFRQQLELEMLKSKIEANKALTFTCRKINDFIDRFEAFLTTTVPETTGIGQKIDEQEDDEGAQTENSDEIS</sequence>
<reference evidence="7" key="1">
    <citation type="submission" date="2022-11" db="UniProtKB">
        <authorList>
            <consortium name="WormBaseParasite"/>
        </authorList>
    </citation>
    <scope>IDENTIFICATION</scope>
</reference>
<feature type="compositionally biased region" description="Acidic residues" evidence="4">
    <location>
        <begin position="239"/>
        <end position="255"/>
    </location>
</feature>
<evidence type="ECO:0000313" key="6">
    <source>
        <dbReference type="Proteomes" id="UP000887565"/>
    </source>
</evidence>
<evidence type="ECO:0000313" key="7">
    <source>
        <dbReference type="WBParaSite" id="nRc.2.0.1.t07866-RA"/>
    </source>
</evidence>
<comment type="function">
    <text evidence="3">Involved in transvection phenomena (= synapsis-dependent gene expression), where the synaptic pairing of chromosomes carrying genes with which zeste interacts influences the expression of these genes. Zeste binds to DNA and stimulates transcription from a nearby promoter.</text>
</comment>
<feature type="compositionally biased region" description="Acidic residues" evidence="4">
    <location>
        <begin position="102"/>
        <end position="120"/>
    </location>
</feature>
<organism evidence="6 7">
    <name type="scientific">Romanomermis culicivorax</name>
    <name type="common">Nematode worm</name>
    <dbReference type="NCBI Taxonomy" id="13658"/>
    <lineage>
        <taxon>Eukaryota</taxon>
        <taxon>Metazoa</taxon>
        <taxon>Ecdysozoa</taxon>
        <taxon>Nematoda</taxon>
        <taxon>Enoplea</taxon>
        <taxon>Dorylaimia</taxon>
        <taxon>Mermithida</taxon>
        <taxon>Mermithoidea</taxon>
        <taxon>Mermithidae</taxon>
        <taxon>Romanomermis</taxon>
    </lineage>
</organism>
<feature type="region of interest" description="Disordered" evidence="4">
    <location>
        <begin position="232"/>
        <end position="255"/>
    </location>
</feature>
<evidence type="ECO:0000256" key="1">
    <source>
        <dbReference type="ARBA" id="ARBA00011764"/>
    </source>
</evidence>
<dbReference type="WBParaSite" id="nRc.2.0.1.t07866-RA">
    <property type="protein sequence ID" value="nRc.2.0.1.t07866-RA"/>
    <property type="gene ID" value="nRc.2.0.1.g07866"/>
</dbReference>
<dbReference type="AlphaFoldDB" id="A0A915I2D0"/>
<feature type="domain" description="Myb/SANT-like DNA-binding" evidence="5">
    <location>
        <begin position="9"/>
        <end position="74"/>
    </location>
</feature>
<evidence type="ECO:0000259" key="5">
    <source>
        <dbReference type="Pfam" id="PF13873"/>
    </source>
</evidence>
<evidence type="ECO:0000256" key="3">
    <source>
        <dbReference type="ARBA" id="ARBA00025466"/>
    </source>
</evidence>
<proteinExistence type="predicted"/>
<accession>A0A915I2D0</accession>
<protein>
    <recommendedName>
        <fullName evidence="2">Regulatory protein zeste</fullName>
    </recommendedName>
</protein>
<comment type="subunit">
    <text evidence="1">Self-associates forming complexes of several hundred monomers.</text>
</comment>
<dbReference type="Proteomes" id="UP000887565">
    <property type="component" value="Unplaced"/>
</dbReference>
<feature type="region of interest" description="Disordered" evidence="4">
    <location>
        <begin position="94"/>
        <end position="141"/>
    </location>
</feature>
<dbReference type="Pfam" id="PF13873">
    <property type="entry name" value="Myb_DNA-bind_5"/>
    <property type="match status" value="1"/>
</dbReference>
<evidence type="ECO:0000256" key="2">
    <source>
        <dbReference type="ARBA" id="ARBA00016807"/>
    </source>
</evidence>
<dbReference type="InterPro" id="IPR028002">
    <property type="entry name" value="Myb_DNA-bind_5"/>
</dbReference>